<dbReference type="GO" id="GO:0016810">
    <property type="term" value="F:hydrolase activity, acting on carbon-nitrogen (but not peptide) bonds"/>
    <property type="evidence" value="ECO:0007669"/>
    <property type="project" value="InterPro"/>
</dbReference>
<keyword evidence="3" id="KW-1185">Reference proteome</keyword>
<dbReference type="InterPro" id="IPR011330">
    <property type="entry name" value="Glyco_hydro/deAcase_b/a-brl"/>
</dbReference>
<dbReference type="RefSeq" id="WP_087861122.1">
    <property type="nucleotide sequence ID" value="NZ_LT859958.1"/>
</dbReference>
<protein>
    <recommendedName>
        <fullName evidence="1">NodB homology domain-containing protein</fullName>
    </recommendedName>
</protein>
<dbReference type="AlphaFoldDB" id="A0A1Y6K0I6"/>
<proteinExistence type="predicted"/>
<dbReference type="SUPFAM" id="SSF88713">
    <property type="entry name" value="Glycoside hydrolase/deacetylase"/>
    <property type="match status" value="1"/>
</dbReference>
<feature type="domain" description="NodB homology" evidence="1">
    <location>
        <begin position="29"/>
        <end position="143"/>
    </location>
</feature>
<dbReference type="EMBL" id="LT859958">
    <property type="protein sequence ID" value="SMX53164.1"/>
    <property type="molecule type" value="Genomic_DNA"/>
</dbReference>
<dbReference type="KEGG" id="abat:CFX1CAM_0098"/>
<dbReference type="InterPro" id="IPR002509">
    <property type="entry name" value="NODB_dom"/>
</dbReference>
<gene>
    <name evidence="2" type="ORF">CFX1CAM_0098</name>
</gene>
<accession>A0A1Y6K0I6</accession>
<dbReference type="Gene3D" id="3.20.20.370">
    <property type="entry name" value="Glycoside hydrolase/deacetylase"/>
    <property type="match status" value="1"/>
</dbReference>
<evidence type="ECO:0000313" key="2">
    <source>
        <dbReference type="EMBL" id="SMX53164.1"/>
    </source>
</evidence>
<evidence type="ECO:0000259" key="1">
    <source>
        <dbReference type="Pfam" id="PF01522"/>
    </source>
</evidence>
<dbReference type="OrthoDB" id="139753at2"/>
<dbReference type="GO" id="GO:0005975">
    <property type="term" value="P:carbohydrate metabolic process"/>
    <property type="evidence" value="ECO:0007669"/>
    <property type="project" value="InterPro"/>
</dbReference>
<name>A0A1Y6K0I6_9CHLR</name>
<dbReference type="Proteomes" id="UP000195514">
    <property type="component" value="Chromosome I"/>
</dbReference>
<dbReference type="Pfam" id="PF01522">
    <property type="entry name" value="Polysacc_deac_1"/>
    <property type="match status" value="1"/>
</dbReference>
<organism evidence="2 3">
    <name type="scientific">Candidatus Brevifilum fermentans</name>
    <dbReference type="NCBI Taxonomy" id="1986204"/>
    <lineage>
        <taxon>Bacteria</taxon>
        <taxon>Bacillati</taxon>
        <taxon>Chloroflexota</taxon>
        <taxon>Anaerolineae</taxon>
        <taxon>Anaerolineales</taxon>
        <taxon>Anaerolineaceae</taxon>
        <taxon>Candidatus Brevifilum</taxon>
    </lineage>
</organism>
<sequence>MDIYYNYSIDCELPPDGVFGGPANWQVAEKSTRGFIDAMAKLGVLEGATLFVYPDVAKKQATLFRELADQHIEIALHLHGKRYSRISNNKWMGEMTYQEQKAAIQAAKADLEEVTQQPCLGYRACYASANDDTFPILEELGFTWSSTSASGSYKPAVYACWSGGWPFPYHPSRVNKLIPGHLSIYEIPLTRGLRTFFMDDPERPMDMRVETPIEIRGENFESFSQIIVENITEMEKRNQPIRVIIGASHNTNLYGDPLSLAFQNLEGATRLAKEKTLDAGHSFVPASFNTIKNRALEINAF</sequence>
<evidence type="ECO:0000313" key="3">
    <source>
        <dbReference type="Proteomes" id="UP000195514"/>
    </source>
</evidence>
<reference evidence="3" key="1">
    <citation type="submission" date="2017-05" db="EMBL/GenBank/DDBJ databases">
        <authorList>
            <person name="Kirkegaard R."/>
            <person name="Mcilroy J S."/>
        </authorList>
    </citation>
    <scope>NUCLEOTIDE SEQUENCE [LARGE SCALE GENOMIC DNA]</scope>
</reference>